<accession>A0ABU5RMV9</accession>
<keyword evidence="1" id="KW-0812">Transmembrane</keyword>
<dbReference type="EMBL" id="JAYFSI010000025">
    <property type="protein sequence ID" value="MEA5367642.1"/>
    <property type="molecule type" value="Genomic_DNA"/>
</dbReference>
<keyword evidence="1" id="KW-1133">Transmembrane helix</keyword>
<name>A0ABU5RMV9_9PSEU</name>
<evidence type="ECO:0000256" key="1">
    <source>
        <dbReference type="SAM" id="Phobius"/>
    </source>
</evidence>
<reference evidence="2 3" key="1">
    <citation type="submission" date="2023-12" db="EMBL/GenBank/DDBJ databases">
        <title>Amycolatopsis sp. V23-08.</title>
        <authorList>
            <person name="Somphong A."/>
        </authorList>
    </citation>
    <scope>NUCLEOTIDE SEQUENCE [LARGE SCALE GENOMIC DNA]</scope>
    <source>
        <strain evidence="2 3">V23-08</strain>
    </source>
</reference>
<dbReference type="RefSeq" id="WP_323337773.1">
    <property type="nucleotide sequence ID" value="NZ_JAYFSI010000025.1"/>
</dbReference>
<feature type="transmembrane region" description="Helical" evidence="1">
    <location>
        <begin position="62"/>
        <end position="81"/>
    </location>
</feature>
<dbReference type="NCBIfam" id="NF041646">
    <property type="entry name" value="VC0807_fam"/>
    <property type="match status" value="1"/>
</dbReference>
<organism evidence="2 3">
    <name type="scientific">Amycolatopsis heterodermiae</name>
    <dbReference type="NCBI Taxonomy" id="3110235"/>
    <lineage>
        <taxon>Bacteria</taxon>
        <taxon>Bacillati</taxon>
        <taxon>Actinomycetota</taxon>
        <taxon>Actinomycetes</taxon>
        <taxon>Pseudonocardiales</taxon>
        <taxon>Pseudonocardiaceae</taxon>
        <taxon>Amycolatopsis</taxon>
    </lineage>
</organism>
<dbReference type="Proteomes" id="UP001304298">
    <property type="component" value="Unassembled WGS sequence"/>
</dbReference>
<feature type="transmembrane region" description="Helical" evidence="1">
    <location>
        <begin position="87"/>
        <end position="108"/>
    </location>
</feature>
<feature type="transmembrane region" description="Helical" evidence="1">
    <location>
        <begin position="148"/>
        <end position="166"/>
    </location>
</feature>
<sequence>MTNTSSDRARLTMLLRDVALPMALFYVLRSFDVDALWALLVSALPPAIRSGYVLVRHRRIDAIGAFVLAVLVVNGAVALISGDPRLLLVRSAWVGLLLGGLMLGSLVVGRRPFLFRAIGTLQPARAAELEAGWAAGEDFRRPWRTMTLWWGVGGVLLGCAVVLMAFTLPVDVVPFLDTALTVGCLLLGMKLTRKRLMAGINRTVDA</sequence>
<keyword evidence="3" id="KW-1185">Reference proteome</keyword>
<evidence type="ECO:0000313" key="2">
    <source>
        <dbReference type="EMBL" id="MEA5367642.1"/>
    </source>
</evidence>
<evidence type="ECO:0000313" key="3">
    <source>
        <dbReference type="Proteomes" id="UP001304298"/>
    </source>
</evidence>
<protein>
    <submittedName>
        <fullName evidence="2">VC0807 family protein</fullName>
    </submittedName>
</protein>
<proteinExistence type="predicted"/>
<keyword evidence="1" id="KW-0472">Membrane</keyword>
<gene>
    <name evidence="2" type="ORF">VA596_49485</name>
</gene>
<comment type="caution">
    <text evidence="2">The sequence shown here is derived from an EMBL/GenBank/DDBJ whole genome shotgun (WGS) entry which is preliminary data.</text>
</comment>
<feature type="transmembrane region" description="Helical" evidence="1">
    <location>
        <begin position="172"/>
        <end position="192"/>
    </location>
</feature>